<dbReference type="Pfam" id="PF08239">
    <property type="entry name" value="SH3_3"/>
    <property type="match status" value="1"/>
</dbReference>
<dbReference type="GO" id="GO:0004866">
    <property type="term" value="F:endopeptidase inhibitor activity"/>
    <property type="evidence" value="ECO:0007669"/>
    <property type="project" value="InterPro"/>
</dbReference>
<evidence type="ECO:0000313" key="5">
    <source>
        <dbReference type="Proteomes" id="UP000606044"/>
    </source>
</evidence>
<dbReference type="EMBL" id="BMCT01000003">
    <property type="protein sequence ID" value="GGF64686.1"/>
    <property type="molecule type" value="Genomic_DNA"/>
</dbReference>
<dbReference type="InterPro" id="IPR003646">
    <property type="entry name" value="SH3-like_bac-type"/>
</dbReference>
<feature type="domain" description="SH3b" evidence="3">
    <location>
        <begin position="156"/>
        <end position="223"/>
    </location>
</feature>
<feature type="signal peptide" evidence="2">
    <location>
        <begin position="1"/>
        <end position="17"/>
    </location>
</feature>
<accession>A0A917FDE4</accession>
<comment type="caution">
    <text evidence="4">The sequence shown here is derived from an EMBL/GenBank/DDBJ whole genome shotgun (WGS) entry which is preliminary data.</text>
</comment>
<dbReference type="Proteomes" id="UP000606044">
    <property type="component" value="Unassembled WGS sequence"/>
</dbReference>
<reference evidence="4" key="2">
    <citation type="submission" date="2020-09" db="EMBL/GenBank/DDBJ databases">
        <authorList>
            <person name="Sun Q."/>
            <person name="Sedlacek I."/>
        </authorList>
    </citation>
    <scope>NUCLEOTIDE SEQUENCE</scope>
    <source>
        <strain evidence="4">CCM 7897</strain>
    </source>
</reference>
<keyword evidence="5" id="KW-1185">Reference proteome</keyword>
<sequence length="236" mass="24864">MMALTLLLVAFIAPASAQPAGGTPFAGRWSAHFVDNFGQQHSCTVDLQSAGSIMGGQLASAAGCEFPLAALSRWRSERGRLLLLDTSGNIFATLRGDYGRLSGGTTKGQAISLTRAGAPAQAGQAGQAPQRCIVYYGQSERCAAGEDISAPSLMPGQTQSVRVVYPANLRRAPSLRSSIETQIAPNQCVTAISCGQQGDGQEWCQVRYGGRTGYLVKQFERAGRRQILFSNSCSGG</sequence>
<dbReference type="AlphaFoldDB" id="A0A917FDE4"/>
<dbReference type="RefSeq" id="WP_188579087.1">
    <property type="nucleotide sequence ID" value="NZ_BMCT01000003.1"/>
</dbReference>
<evidence type="ECO:0000256" key="2">
    <source>
        <dbReference type="SAM" id="SignalP"/>
    </source>
</evidence>
<gene>
    <name evidence="4" type="ORF">GCM10007301_25600</name>
</gene>
<organism evidence="4 5">
    <name type="scientific">Azorhizobium oxalatiphilum</name>
    <dbReference type="NCBI Taxonomy" id="980631"/>
    <lineage>
        <taxon>Bacteria</taxon>
        <taxon>Pseudomonadati</taxon>
        <taxon>Pseudomonadota</taxon>
        <taxon>Alphaproteobacteria</taxon>
        <taxon>Hyphomicrobiales</taxon>
        <taxon>Xanthobacteraceae</taxon>
        <taxon>Azorhizobium</taxon>
    </lineage>
</organism>
<dbReference type="InterPro" id="IPR021140">
    <property type="entry name" value="Inh/Omp19"/>
</dbReference>
<evidence type="ECO:0000259" key="3">
    <source>
        <dbReference type="SMART" id="SM00287"/>
    </source>
</evidence>
<name>A0A917FDE4_9HYPH</name>
<evidence type="ECO:0000313" key="4">
    <source>
        <dbReference type="EMBL" id="GGF64686.1"/>
    </source>
</evidence>
<keyword evidence="1 2" id="KW-0732">Signal</keyword>
<feature type="chain" id="PRO_5038023232" description="SH3b domain-containing protein" evidence="2">
    <location>
        <begin position="18"/>
        <end position="236"/>
    </location>
</feature>
<dbReference type="Gene3D" id="2.40.128.10">
    <property type="match status" value="1"/>
</dbReference>
<dbReference type="Gene3D" id="2.30.30.40">
    <property type="entry name" value="SH3 Domains"/>
    <property type="match status" value="1"/>
</dbReference>
<dbReference type="SUPFAM" id="SSF50882">
    <property type="entry name" value="beta-Barrel protease inhibitors"/>
    <property type="match status" value="1"/>
</dbReference>
<dbReference type="InterPro" id="IPR016085">
    <property type="entry name" value="Protease_inh_B-barrel_dom"/>
</dbReference>
<dbReference type="Pfam" id="PF02974">
    <property type="entry name" value="Inh"/>
    <property type="match status" value="1"/>
</dbReference>
<reference evidence="4" key="1">
    <citation type="journal article" date="2014" name="Int. J. Syst. Evol. Microbiol.">
        <title>Complete genome sequence of Corynebacterium casei LMG S-19264T (=DSM 44701T), isolated from a smear-ripened cheese.</title>
        <authorList>
            <consortium name="US DOE Joint Genome Institute (JGI-PGF)"/>
            <person name="Walter F."/>
            <person name="Albersmeier A."/>
            <person name="Kalinowski J."/>
            <person name="Ruckert C."/>
        </authorList>
    </citation>
    <scope>NUCLEOTIDE SEQUENCE</scope>
    <source>
        <strain evidence="4">CCM 7897</strain>
    </source>
</reference>
<evidence type="ECO:0000256" key="1">
    <source>
        <dbReference type="ARBA" id="ARBA00022729"/>
    </source>
</evidence>
<protein>
    <recommendedName>
        <fullName evidence="3">SH3b domain-containing protein</fullName>
    </recommendedName>
</protein>
<proteinExistence type="predicted"/>
<dbReference type="SMART" id="SM00287">
    <property type="entry name" value="SH3b"/>
    <property type="match status" value="1"/>
</dbReference>